<feature type="transmembrane region" description="Helical" evidence="2">
    <location>
        <begin position="23"/>
        <end position="43"/>
    </location>
</feature>
<evidence type="ECO:0000256" key="1">
    <source>
        <dbReference type="SAM" id="Coils"/>
    </source>
</evidence>
<keyword evidence="1" id="KW-0175">Coiled coil</keyword>
<feature type="transmembrane region" description="Helical" evidence="2">
    <location>
        <begin position="55"/>
        <end position="74"/>
    </location>
</feature>
<organism evidence="3">
    <name type="scientific">freshwater metagenome</name>
    <dbReference type="NCBI Taxonomy" id="449393"/>
    <lineage>
        <taxon>unclassified sequences</taxon>
        <taxon>metagenomes</taxon>
        <taxon>ecological metagenomes</taxon>
    </lineage>
</organism>
<gene>
    <name evidence="3" type="ORF">UFOPK1908_00509</name>
</gene>
<feature type="coiled-coil region" evidence="1">
    <location>
        <begin position="87"/>
        <end position="114"/>
    </location>
</feature>
<keyword evidence="2" id="KW-0472">Membrane</keyword>
<dbReference type="AlphaFoldDB" id="A0A6J6I1J6"/>
<protein>
    <submittedName>
        <fullName evidence="3">Unannotated protein</fullName>
    </submittedName>
</protein>
<proteinExistence type="predicted"/>
<keyword evidence="2" id="KW-1133">Transmembrane helix</keyword>
<sequence length="145" mass="16736">MSDLNPAPALTPEEKKSKRRKDLWQLDIPLVLGLLLCGFLSVIEFRRAFEGVGRAWVYAFQWPLIGAVCCWIWYRYRTEGNVTKGFTNKWKQRVAALEAQAQAAELHNEEVKAAIEPTDPELLEWKKYVDDLQRREPPGQPPQAQ</sequence>
<reference evidence="3" key="1">
    <citation type="submission" date="2020-05" db="EMBL/GenBank/DDBJ databases">
        <authorList>
            <person name="Chiriac C."/>
            <person name="Salcher M."/>
            <person name="Ghai R."/>
            <person name="Kavagutti S V."/>
        </authorList>
    </citation>
    <scope>NUCLEOTIDE SEQUENCE</scope>
</reference>
<keyword evidence="2" id="KW-0812">Transmembrane</keyword>
<evidence type="ECO:0000313" key="3">
    <source>
        <dbReference type="EMBL" id="CAB4617669.1"/>
    </source>
</evidence>
<dbReference type="EMBL" id="CAEZVB010000015">
    <property type="protein sequence ID" value="CAB4617669.1"/>
    <property type="molecule type" value="Genomic_DNA"/>
</dbReference>
<accession>A0A6J6I1J6</accession>
<evidence type="ECO:0000256" key="2">
    <source>
        <dbReference type="SAM" id="Phobius"/>
    </source>
</evidence>
<name>A0A6J6I1J6_9ZZZZ</name>